<dbReference type="Pfam" id="PF00069">
    <property type="entry name" value="Pkinase"/>
    <property type="match status" value="1"/>
</dbReference>
<dbReference type="SMART" id="SM00220">
    <property type="entry name" value="S_TKc"/>
    <property type="match status" value="1"/>
</dbReference>
<evidence type="ECO:0000256" key="5">
    <source>
        <dbReference type="ARBA" id="ARBA00022777"/>
    </source>
</evidence>
<dbReference type="Gene3D" id="3.30.200.20">
    <property type="entry name" value="Phosphorylase Kinase, domain 1"/>
    <property type="match status" value="1"/>
</dbReference>
<feature type="binding site" evidence="7">
    <location>
        <position position="38"/>
    </location>
    <ligand>
        <name>ATP</name>
        <dbReference type="ChEBI" id="CHEBI:30616"/>
    </ligand>
</feature>
<dbReference type="InterPro" id="IPR008271">
    <property type="entry name" value="Ser/Thr_kinase_AS"/>
</dbReference>
<reference evidence="10" key="1">
    <citation type="submission" date="2022-07" db="EMBL/GenBank/DDBJ databases">
        <title>Phylogenomic reconstructions and comparative analyses of Kickxellomycotina fungi.</title>
        <authorList>
            <person name="Reynolds N.K."/>
            <person name="Stajich J.E."/>
            <person name="Barry K."/>
            <person name="Grigoriev I.V."/>
            <person name="Crous P."/>
            <person name="Smith M.E."/>
        </authorList>
    </citation>
    <scope>NUCLEOTIDE SEQUENCE</scope>
    <source>
        <strain evidence="10">RSA 1196</strain>
    </source>
</reference>
<comment type="similarity">
    <text evidence="1">Belongs to the protein kinase superfamily. CMGC Ser/Thr protein kinase family. CDC2/CDKX subfamily.</text>
</comment>
<comment type="caution">
    <text evidence="10">The sequence shown here is derived from an EMBL/GenBank/DDBJ whole genome shotgun (WGS) entry which is preliminary data.</text>
</comment>
<dbReference type="InterPro" id="IPR017441">
    <property type="entry name" value="Protein_kinase_ATP_BS"/>
</dbReference>
<evidence type="ECO:0000313" key="11">
    <source>
        <dbReference type="Proteomes" id="UP001150925"/>
    </source>
</evidence>
<keyword evidence="5" id="KW-0418">Kinase</keyword>
<dbReference type="InterPro" id="IPR050108">
    <property type="entry name" value="CDK"/>
</dbReference>
<keyword evidence="3" id="KW-0808">Transferase</keyword>
<dbReference type="GO" id="GO:0005524">
    <property type="term" value="F:ATP binding"/>
    <property type="evidence" value="ECO:0007669"/>
    <property type="project" value="UniProtKB-UniRule"/>
</dbReference>
<dbReference type="GO" id="GO:0005737">
    <property type="term" value="C:cytoplasm"/>
    <property type="evidence" value="ECO:0007669"/>
    <property type="project" value="TreeGrafter"/>
</dbReference>
<evidence type="ECO:0000259" key="9">
    <source>
        <dbReference type="PROSITE" id="PS50011"/>
    </source>
</evidence>
<name>A0A9W8AUK4_9FUNG</name>
<dbReference type="AlphaFoldDB" id="A0A9W8AUK4"/>
<keyword evidence="4 7" id="KW-0547">Nucleotide-binding</keyword>
<evidence type="ECO:0000313" key="10">
    <source>
        <dbReference type="EMBL" id="KAJ1967038.1"/>
    </source>
</evidence>
<evidence type="ECO:0000256" key="4">
    <source>
        <dbReference type="ARBA" id="ARBA00022741"/>
    </source>
</evidence>
<keyword evidence="6 7" id="KW-0067">ATP-binding</keyword>
<dbReference type="PROSITE" id="PS50011">
    <property type="entry name" value="PROTEIN_KINASE_DOM"/>
    <property type="match status" value="1"/>
</dbReference>
<evidence type="ECO:0000256" key="3">
    <source>
        <dbReference type="ARBA" id="ARBA00022679"/>
    </source>
</evidence>
<dbReference type="Gene3D" id="1.10.510.10">
    <property type="entry name" value="Transferase(Phosphotransferase) domain 1"/>
    <property type="match status" value="1"/>
</dbReference>
<dbReference type="GO" id="GO:0005634">
    <property type="term" value="C:nucleus"/>
    <property type="evidence" value="ECO:0007669"/>
    <property type="project" value="TreeGrafter"/>
</dbReference>
<dbReference type="OrthoDB" id="1732493at2759"/>
<keyword evidence="2 8" id="KW-0723">Serine/threonine-protein kinase</keyword>
<dbReference type="FunFam" id="1.10.510.10:FF:000611">
    <property type="entry name" value="CMGC family protein kinase"/>
    <property type="match status" value="1"/>
</dbReference>
<organism evidence="10 11">
    <name type="scientific">Dispira parvispora</name>
    <dbReference type="NCBI Taxonomy" id="1520584"/>
    <lineage>
        <taxon>Eukaryota</taxon>
        <taxon>Fungi</taxon>
        <taxon>Fungi incertae sedis</taxon>
        <taxon>Zoopagomycota</taxon>
        <taxon>Kickxellomycotina</taxon>
        <taxon>Dimargaritomycetes</taxon>
        <taxon>Dimargaritales</taxon>
        <taxon>Dimargaritaceae</taxon>
        <taxon>Dispira</taxon>
    </lineage>
</organism>
<evidence type="ECO:0000256" key="2">
    <source>
        <dbReference type="ARBA" id="ARBA00022527"/>
    </source>
</evidence>
<dbReference type="PROSITE" id="PS00107">
    <property type="entry name" value="PROTEIN_KINASE_ATP"/>
    <property type="match status" value="1"/>
</dbReference>
<evidence type="ECO:0000256" key="1">
    <source>
        <dbReference type="ARBA" id="ARBA00006485"/>
    </source>
</evidence>
<evidence type="ECO:0000256" key="6">
    <source>
        <dbReference type="ARBA" id="ARBA00022840"/>
    </source>
</evidence>
<evidence type="ECO:0000256" key="8">
    <source>
        <dbReference type="RuleBase" id="RU000304"/>
    </source>
</evidence>
<dbReference type="PANTHER" id="PTHR24056">
    <property type="entry name" value="CELL DIVISION PROTEIN KINASE"/>
    <property type="match status" value="1"/>
</dbReference>
<keyword evidence="11" id="KW-1185">Reference proteome</keyword>
<protein>
    <submittedName>
        <fullName evidence="10">Negative regulator of the PHO system</fullName>
    </submittedName>
</protein>
<dbReference type="FunFam" id="3.30.200.20:FF:000927">
    <property type="entry name" value="Cyclin-dependent kinase 2"/>
    <property type="match status" value="1"/>
</dbReference>
<dbReference type="InterPro" id="IPR011009">
    <property type="entry name" value="Kinase-like_dom_sf"/>
</dbReference>
<dbReference type="EMBL" id="JANBPY010000405">
    <property type="protein sequence ID" value="KAJ1967038.1"/>
    <property type="molecule type" value="Genomic_DNA"/>
</dbReference>
<proteinExistence type="inferred from homology"/>
<evidence type="ECO:0000256" key="7">
    <source>
        <dbReference type="PROSITE-ProRule" id="PRU10141"/>
    </source>
</evidence>
<feature type="domain" description="Protein kinase" evidence="9">
    <location>
        <begin position="9"/>
        <end position="294"/>
    </location>
</feature>
<accession>A0A9W8AUK4</accession>
<dbReference type="SUPFAM" id="SSF56112">
    <property type="entry name" value="Protein kinase-like (PK-like)"/>
    <property type="match status" value="1"/>
</dbReference>
<gene>
    <name evidence="10" type="primary">PHO85</name>
    <name evidence="10" type="ORF">IWQ62_002098</name>
</gene>
<dbReference type="Proteomes" id="UP001150925">
    <property type="component" value="Unassembled WGS sequence"/>
</dbReference>
<dbReference type="InterPro" id="IPR000719">
    <property type="entry name" value="Prot_kinase_dom"/>
</dbReference>
<dbReference type="GO" id="GO:0004693">
    <property type="term" value="F:cyclin-dependent protein serine/threonine kinase activity"/>
    <property type="evidence" value="ECO:0007669"/>
    <property type="project" value="TreeGrafter"/>
</dbReference>
<sequence>MTGVPPSRYKRSEKLGEGTYATVYKGEDTQTGMVVALKDIHYDPEEGTPSTAVREIALMKELRHDNIVRLLHVEQTENNLVMVFEFMDKDLKKYMDTLGAPGTGALEPSIIQQFLYHLLQGLAFCHDRRVLHRDLKPQNLLISTSGVLKLADFGLARSTGIPVTTFSNEVVTLWYRAPDVLLGSKNYDTTIDMWSVGCIFAEMYTGRPLFPGNNVDDQINRIFRMLGTPTVQTWPLLAELPNAKGKTFTPHNPTSWQSVLPMMSPIALDLLSRFLRYEPSQRISAKDALRHPYFSNLNNPPHIQQQQQQPYNNAYYANPMMPPTNFNGYF</sequence>
<dbReference type="PROSITE" id="PS00108">
    <property type="entry name" value="PROTEIN_KINASE_ST"/>
    <property type="match status" value="1"/>
</dbReference>
<dbReference type="PANTHER" id="PTHR24056:SF46">
    <property type="entry name" value="CYCLIN-DEPENDENT KINASE 5"/>
    <property type="match status" value="1"/>
</dbReference>